<dbReference type="Proteomes" id="UP000826661">
    <property type="component" value="Chromosome VI"/>
</dbReference>
<keyword evidence="2" id="KW-1185">Reference proteome</keyword>
<dbReference type="EMBL" id="CP075869">
    <property type="protein sequence ID" value="QYT03830.1"/>
    <property type="molecule type" value="Genomic_DNA"/>
</dbReference>
<sequence>MPHQDILECRKKSGDSLRGHIKFPNLSPGVRNQALDDIVSHADIVPEVFQFRVPLTATLQYPEELDEALRKFVMALHGASDRSTGKEAGRIKMKGASTYNGMLVDIKDAGEDEAAL</sequence>
<reference evidence="1 2" key="1">
    <citation type="journal article" date="2021" name="BMC Genomics">
        <title>Telomere-to-telomere genome assembly of asparaginase-producing Trichoderma simmonsii.</title>
        <authorList>
            <person name="Chung D."/>
            <person name="Kwon Y.M."/>
            <person name="Yang Y."/>
        </authorList>
    </citation>
    <scope>NUCLEOTIDE SEQUENCE [LARGE SCALE GENOMIC DNA]</scope>
    <source>
        <strain evidence="1 2">GH-Sj1</strain>
    </source>
</reference>
<name>A0A8G0PLN3_9HYPO</name>
<accession>A0A8G0PLN3</accession>
<protein>
    <submittedName>
        <fullName evidence="1">Uncharacterized protein</fullName>
    </submittedName>
</protein>
<evidence type="ECO:0000313" key="2">
    <source>
        <dbReference type="Proteomes" id="UP000826661"/>
    </source>
</evidence>
<dbReference type="AlphaFoldDB" id="A0A8G0PLN3"/>
<evidence type="ECO:0000313" key="1">
    <source>
        <dbReference type="EMBL" id="QYT03830.1"/>
    </source>
</evidence>
<proteinExistence type="predicted"/>
<gene>
    <name evidence="1" type="ORF">H0G86_010778</name>
</gene>
<organism evidence="1 2">
    <name type="scientific">Trichoderma simmonsii</name>
    <dbReference type="NCBI Taxonomy" id="1491479"/>
    <lineage>
        <taxon>Eukaryota</taxon>
        <taxon>Fungi</taxon>
        <taxon>Dikarya</taxon>
        <taxon>Ascomycota</taxon>
        <taxon>Pezizomycotina</taxon>
        <taxon>Sordariomycetes</taxon>
        <taxon>Hypocreomycetidae</taxon>
        <taxon>Hypocreales</taxon>
        <taxon>Hypocreaceae</taxon>
        <taxon>Trichoderma</taxon>
    </lineage>
</organism>